<evidence type="ECO:0000313" key="3">
    <source>
        <dbReference type="EMBL" id="KRO93593.1"/>
    </source>
</evidence>
<dbReference type="PANTHER" id="PTHR46018:SF2">
    <property type="entry name" value="ZINC PHOSPHODIESTERASE ELAC PROTEIN 1"/>
    <property type="match status" value="1"/>
</dbReference>
<dbReference type="GO" id="GO:0042781">
    <property type="term" value="F:3'-tRNA processing endoribonuclease activity"/>
    <property type="evidence" value="ECO:0007669"/>
    <property type="project" value="TreeGrafter"/>
</dbReference>
<comment type="caution">
    <text evidence="3">The sequence shown here is derived from an EMBL/GenBank/DDBJ whole genome shotgun (WGS) entry which is preliminary data.</text>
</comment>
<dbReference type="CDD" id="cd07719">
    <property type="entry name" value="arylsulfatase_AtsA-like_MBL-fold"/>
    <property type="match status" value="1"/>
</dbReference>
<keyword evidence="1" id="KW-0378">Hydrolase</keyword>
<reference evidence="3 4" key="1">
    <citation type="submission" date="2015-10" db="EMBL/GenBank/DDBJ databases">
        <title>Metagenome-Assembled Genomes uncover a global brackish microbiome.</title>
        <authorList>
            <person name="Hugerth L.W."/>
            <person name="Larsson J."/>
            <person name="Alneberg J."/>
            <person name="Lindh M.V."/>
            <person name="Legrand C."/>
            <person name="Pinhassi J."/>
            <person name="Andersson A.F."/>
        </authorList>
    </citation>
    <scope>NUCLEOTIDE SEQUENCE [LARGE SCALE GENOMIC DNA]</scope>
    <source>
        <strain evidence="3">BACL1 MAG-120820-bin45</strain>
    </source>
</reference>
<gene>
    <name evidence="3" type="ORF">ABS10_01095</name>
</gene>
<sequence length="352" mass="38948">MKLIKYFMIAVAIIFALIIFLTSIPAVQDSLVGTGIKNQFNSQPDLHDDSLTALVCGSRSPIPAPGRAEACILVNAGGNYYVVDSGDGSVSNLRNWQVDPSKIKASLLTHLHSDHISDLADLHQMTWIGQSRPKSLDVYGPQGVERVTQGFEDAYQLDYGYRHDHHGDSVAPLDVVGFDPHPIDLTNPVIVNEGGLRITAFAVQHEPVEPALGYRFDYKGRSLVISGDTRYSKNLIKYSQDADVLFHEGQANHILKLMEDGANDVGRPMLGTIMKDILTYHTTPEEAAQAANLANVDHLMFYHLIPAPRNELMERMFFRGVNAIRKNWSSAEDGTMVVLPLDSDEIKITKIN</sequence>
<proteinExistence type="predicted"/>
<dbReference type="AlphaFoldDB" id="A0A0R2U2D6"/>
<dbReference type="EMBL" id="LICS01000180">
    <property type="protein sequence ID" value="KRO93593.1"/>
    <property type="molecule type" value="Genomic_DNA"/>
</dbReference>
<evidence type="ECO:0000256" key="1">
    <source>
        <dbReference type="ARBA" id="ARBA00022801"/>
    </source>
</evidence>
<dbReference type="InterPro" id="IPR044094">
    <property type="entry name" value="AtsA-like_MBL-fold"/>
</dbReference>
<dbReference type="STRING" id="1655612.ABS10_01095"/>
<dbReference type="Proteomes" id="UP000051027">
    <property type="component" value="Unassembled WGS sequence"/>
</dbReference>
<dbReference type="PANTHER" id="PTHR46018">
    <property type="entry name" value="ZINC PHOSPHODIESTERASE ELAC PROTEIN 1"/>
    <property type="match status" value="1"/>
</dbReference>
<dbReference type="InterPro" id="IPR036866">
    <property type="entry name" value="RibonucZ/Hydroxyglut_hydro"/>
</dbReference>
<accession>A0A0R2U2D6</accession>
<evidence type="ECO:0000259" key="2">
    <source>
        <dbReference type="SMART" id="SM00849"/>
    </source>
</evidence>
<protein>
    <submittedName>
        <fullName evidence="3">Ribonuclease Z</fullName>
    </submittedName>
</protein>
<organism evidence="3 4">
    <name type="scientific">SAR86 cluster bacterium BACL1 MAG-120820-bin45</name>
    <dbReference type="NCBI Taxonomy" id="1655612"/>
    <lineage>
        <taxon>Bacteria</taxon>
        <taxon>Pseudomonadati</taxon>
        <taxon>Pseudomonadota</taxon>
        <taxon>Gammaproteobacteria</taxon>
        <taxon>SAR86 cluster</taxon>
    </lineage>
</organism>
<dbReference type="InterPro" id="IPR001279">
    <property type="entry name" value="Metallo-B-lactamas"/>
</dbReference>
<name>A0A0R2U2D6_9GAMM</name>
<dbReference type="SUPFAM" id="SSF56281">
    <property type="entry name" value="Metallo-hydrolase/oxidoreductase"/>
    <property type="match status" value="1"/>
</dbReference>
<evidence type="ECO:0000313" key="4">
    <source>
        <dbReference type="Proteomes" id="UP000051027"/>
    </source>
</evidence>
<dbReference type="SMART" id="SM00849">
    <property type="entry name" value="Lactamase_B"/>
    <property type="match status" value="1"/>
</dbReference>
<dbReference type="Pfam" id="PF12706">
    <property type="entry name" value="Lactamase_B_2"/>
    <property type="match status" value="1"/>
</dbReference>
<dbReference type="Gene3D" id="3.60.15.10">
    <property type="entry name" value="Ribonuclease Z/Hydroxyacylglutathione hydrolase-like"/>
    <property type="match status" value="1"/>
</dbReference>
<feature type="domain" description="Metallo-beta-lactamase" evidence="2">
    <location>
        <begin position="68"/>
        <end position="269"/>
    </location>
</feature>